<dbReference type="EMBL" id="BT097652">
    <property type="protein sequence ID" value="ACU22902.1"/>
    <property type="molecule type" value="mRNA"/>
</dbReference>
<sequence length="168" mass="18893">MDSVALNLPFFWALKNLKEGVLELPEGFEERTKERGIVWKTWAPQLKILAHGAIGGCMSHCGSGSVIEKVHFGHVLVTLPYLLDQCLFSRVLEEKQVAVEVPRSEKDGSFTRVDVAKTLRFAIVDEEGSALRENAKEMGKVFSSEELHNKYIQDFIDALQKYRIPSAS</sequence>
<dbReference type="AlphaFoldDB" id="C6TJ12"/>
<dbReference type="InterPro" id="IPR050481">
    <property type="entry name" value="UDP-glycosyltransf_plant"/>
</dbReference>
<name>C6TJ12_SOYBN</name>
<proteinExistence type="evidence at transcript level"/>
<keyword evidence="2" id="KW-0328">Glycosyltransferase</keyword>
<dbReference type="ProMEX" id="C6TJ12"/>
<evidence type="ECO:0000313" key="4">
    <source>
        <dbReference type="EMBL" id="ACU22902.1"/>
    </source>
</evidence>
<dbReference type="InterPro" id="IPR002213">
    <property type="entry name" value="UDP_glucos_trans"/>
</dbReference>
<protein>
    <submittedName>
        <fullName evidence="4">Uncharacterized protein</fullName>
    </submittedName>
</protein>
<dbReference type="PANTHER" id="PTHR48049">
    <property type="entry name" value="GLYCOSYLTRANSFERASE"/>
    <property type="match status" value="1"/>
</dbReference>
<evidence type="ECO:0000256" key="1">
    <source>
        <dbReference type="ARBA" id="ARBA00009995"/>
    </source>
</evidence>
<dbReference type="PANTHER" id="PTHR48049:SF148">
    <property type="entry name" value="SOYASAPONIN III RHAMNOSYLTRANSFERASE"/>
    <property type="match status" value="1"/>
</dbReference>
<evidence type="ECO:0000256" key="2">
    <source>
        <dbReference type="ARBA" id="ARBA00022676"/>
    </source>
</evidence>
<dbReference type="FunFam" id="3.40.50.2000:FF:000037">
    <property type="entry name" value="Glycosyltransferase"/>
    <property type="match status" value="1"/>
</dbReference>
<dbReference type="CAZy" id="GT1">
    <property type="family name" value="Glycosyltransferase Family 1"/>
</dbReference>
<dbReference type="Pfam" id="PF00201">
    <property type="entry name" value="UDPGT"/>
    <property type="match status" value="1"/>
</dbReference>
<accession>C6TJ12</accession>
<comment type="similarity">
    <text evidence="1">Belongs to the UDP-glycosyltransferase family.</text>
</comment>
<dbReference type="ExpressionAtlas" id="C6TJ12">
    <property type="expression patterns" value="baseline and differential"/>
</dbReference>
<keyword evidence="3" id="KW-0808">Transferase</keyword>
<evidence type="ECO:0000256" key="3">
    <source>
        <dbReference type="ARBA" id="ARBA00022679"/>
    </source>
</evidence>
<reference evidence="4" key="1">
    <citation type="submission" date="2009-08" db="EMBL/GenBank/DDBJ databases">
        <authorList>
            <person name="Cheung F."/>
            <person name="Xiao Y."/>
            <person name="Chan A."/>
            <person name="Moskal W."/>
            <person name="Town C.D."/>
        </authorList>
    </citation>
    <scope>NUCLEOTIDE SEQUENCE</scope>
</reference>
<dbReference type="GO" id="GO:0035251">
    <property type="term" value="F:UDP-glucosyltransferase activity"/>
    <property type="evidence" value="ECO:0007669"/>
    <property type="project" value="InterPro"/>
</dbReference>
<organism evidence="4">
    <name type="scientific">Glycine max</name>
    <name type="common">Soybean</name>
    <name type="synonym">Glycine hispida</name>
    <dbReference type="NCBI Taxonomy" id="3847"/>
    <lineage>
        <taxon>Eukaryota</taxon>
        <taxon>Viridiplantae</taxon>
        <taxon>Streptophyta</taxon>
        <taxon>Embryophyta</taxon>
        <taxon>Tracheophyta</taxon>
        <taxon>Spermatophyta</taxon>
        <taxon>Magnoliopsida</taxon>
        <taxon>eudicotyledons</taxon>
        <taxon>Gunneridae</taxon>
        <taxon>Pentapetalae</taxon>
        <taxon>rosids</taxon>
        <taxon>fabids</taxon>
        <taxon>Fabales</taxon>
        <taxon>Fabaceae</taxon>
        <taxon>Papilionoideae</taxon>
        <taxon>50 kb inversion clade</taxon>
        <taxon>NPAAA clade</taxon>
        <taxon>indigoferoid/millettioid clade</taxon>
        <taxon>Phaseoleae</taxon>
        <taxon>Glycine</taxon>
        <taxon>Glycine subgen. Soja</taxon>
    </lineage>
</organism>
<dbReference type="SUPFAM" id="SSF53756">
    <property type="entry name" value="UDP-Glycosyltransferase/glycogen phosphorylase"/>
    <property type="match status" value="1"/>
</dbReference>
<dbReference type="Gene3D" id="3.40.50.2000">
    <property type="entry name" value="Glycogen Phosphorylase B"/>
    <property type="match status" value="1"/>
</dbReference>